<reference evidence="2 3" key="1">
    <citation type="submission" date="2020-05" db="EMBL/GenBank/DDBJ databases">
        <title>Distinct polysaccharide utilization as determinants for interspecies competition between intestinal Prevotella spp.</title>
        <authorList>
            <person name="Galvez E.J.C."/>
            <person name="Iljazovic A."/>
            <person name="Strowig T."/>
        </authorList>
    </citation>
    <scope>NUCLEOTIDE SEQUENCE [LARGE SCALE GENOMIC DNA]</scope>
    <source>
        <strain evidence="2 3">PCHR</strain>
    </source>
</reference>
<dbReference type="PANTHER" id="PTHR43404">
    <property type="entry name" value="LIPOPOLYSACCHARIDE CHOLINEPHOSPHOTRANSFERASE LICD"/>
    <property type="match status" value="1"/>
</dbReference>
<dbReference type="InterPro" id="IPR007074">
    <property type="entry name" value="LicD/FKTN/FKRP_NTP_transf"/>
</dbReference>
<dbReference type="PANTHER" id="PTHR43404:SF2">
    <property type="entry name" value="LIPOPOLYSACCHARIDE CHOLINEPHOSPHOTRANSFERASE LICD"/>
    <property type="match status" value="1"/>
</dbReference>
<evidence type="ECO:0000313" key="2">
    <source>
        <dbReference type="EMBL" id="NPE25195.1"/>
    </source>
</evidence>
<name>A0ABX2B3B2_9BACT</name>
<dbReference type="Pfam" id="PF04991">
    <property type="entry name" value="LicD"/>
    <property type="match status" value="1"/>
</dbReference>
<feature type="domain" description="LicD/FKTN/FKRP nucleotidyltransferase" evidence="1">
    <location>
        <begin position="30"/>
        <end position="258"/>
    </location>
</feature>
<proteinExistence type="predicted"/>
<sequence length="280" mass="33021">MADNNKYKNDELAMLHKTLHEILAEVIRICNKHDIPYFMIGGSAIGAFFYNDIIPFDDDIDIGMTRENYERFLNIAPKELSPGYFLQWVGTDRHTPYYFAKVRKDNTLFIEDSVKNIKMHHGIFVDIFPIDKVPDNPTLQHIQRKVANFFNECLVAKEVWLWKYCGKCEIDIPNEHGFINCLLNRIVISILPKRTIYNILRHIQDAFNNGDSHTYYNIVMTKVDHIAVKDIENLKTVRFGDAEAYVPDNVETYLRRHYPNLRKEIPEEEQVTHRPMRLKF</sequence>
<evidence type="ECO:0000259" key="1">
    <source>
        <dbReference type="Pfam" id="PF04991"/>
    </source>
</evidence>
<dbReference type="Proteomes" id="UP000820977">
    <property type="component" value="Unassembled WGS sequence"/>
</dbReference>
<accession>A0ABX2B3B2</accession>
<comment type="caution">
    <text evidence="2">The sequence shown here is derived from an EMBL/GenBank/DDBJ whole genome shotgun (WGS) entry which is preliminary data.</text>
</comment>
<keyword evidence="3" id="KW-1185">Reference proteome</keyword>
<gene>
    <name evidence="2" type="ORF">HPS54_06640</name>
</gene>
<organism evidence="2 3">
    <name type="scientific">Xylanibacter caecicola</name>
    <dbReference type="NCBI Taxonomy" id="2736294"/>
    <lineage>
        <taxon>Bacteria</taxon>
        <taxon>Pseudomonadati</taxon>
        <taxon>Bacteroidota</taxon>
        <taxon>Bacteroidia</taxon>
        <taxon>Bacteroidales</taxon>
        <taxon>Prevotellaceae</taxon>
        <taxon>Xylanibacter</taxon>
    </lineage>
</organism>
<evidence type="ECO:0000313" key="3">
    <source>
        <dbReference type="Proteomes" id="UP000820977"/>
    </source>
</evidence>
<dbReference type="InterPro" id="IPR052942">
    <property type="entry name" value="LPS_cholinephosphotransferase"/>
</dbReference>
<dbReference type="EMBL" id="JABKKJ010000008">
    <property type="protein sequence ID" value="NPE25195.1"/>
    <property type="molecule type" value="Genomic_DNA"/>
</dbReference>
<dbReference type="Gene3D" id="3.30.460.40">
    <property type="match status" value="1"/>
</dbReference>
<protein>
    <submittedName>
        <fullName evidence="2">LicD family protein</fullName>
    </submittedName>
</protein>
<dbReference type="RefSeq" id="WP_172344684.1">
    <property type="nucleotide sequence ID" value="NZ_CASYYZ010000075.1"/>
</dbReference>